<protein>
    <recommendedName>
        <fullName evidence="1">ParB-like N-terminal domain-containing protein</fullName>
    </recommendedName>
</protein>
<sequence>MAHQSGPRRPSKGVSAAPVLVDIALLRTTGSPRRSGEHPGHSRVLAEFRSLPPILVHRQTMTVIDGVHRLRAAVRNGHTRIRVQFFDGDEETAFLLGVKANSALGLPLDLAERSHAAARILRSCPQWTNKAIASAVGLAPDTVARLRAAPSARSAPGEPDLAADLLALRADAELSATAQGRVLVRWLGFGAAFARNWPALLAGVPAHSARLVARMARACADSLRCFADELDRR</sequence>
<dbReference type="InterPro" id="IPR036086">
    <property type="entry name" value="ParB/Sulfiredoxin_sf"/>
</dbReference>
<dbReference type="SUPFAM" id="SSF110849">
    <property type="entry name" value="ParB/Sulfiredoxin"/>
    <property type="match status" value="1"/>
</dbReference>
<dbReference type="RefSeq" id="WP_185004041.1">
    <property type="nucleotide sequence ID" value="NZ_BAAAUI010000004.1"/>
</dbReference>
<organism evidence="2 3">
    <name type="scientific">Crossiella cryophila</name>
    <dbReference type="NCBI Taxonomy" id="43355"/>
    <lineage>
        <taxon>Bacteria</taxon>
        <taxon>Bacillati</taxon>
        <taxon>Actinomycetota</taxon>
        <taxon>Actinomycetes</taxon>
        <taxon>Pseudonocardiales</taxon>
        <taxon>Pseudonocardiaceae</taxon>
        <taxon>Crossiella</taxon>
    </lineage>
</organism>
<proteinExistence type="predicted"/>
<evidence type="ECO:0000313" key="3">
    <source>
        <dbReference type="Proteomes" id="UP000533598"/>
    </source>
</evidence>
<dbReference type="EMBL" id="JACHMH010000001">
    <property type="protein sequence ID" value="MBB4678179.1"/>
    <property type="molecule type" value="Genomic_DNA"/>
</dbReference>
<comment type="caution">
    <text evidence="2">The sequence shown here is derived from an EMBL/GenBank/DDBJ whole genome shotgun (WGS) entry which is preliminary data.</text>
</comment>
<dbReference type="Proteomes" id="UP000533598">
    <property type="component" value="Unassembled WGS sequence"/>
</dbReference>
<name>A0A7W7CBN9_9PSEU</name>
<dbReference type="SMART" id="SM00470">
    <property type="entry name" value="ParB"/>
    <property type="match status" value="1"/>
</dbReference>
<dbReference type="InterPro" id="IPR003115">
    <property type="entry name" value="ParB_N"/>
</dbReference>
<evidence type="ECO:0000259" key="1">
    <source>
        <dbReference type="SMART" id="SM00470"/>
    </source>
</evidence>
<dbReference type="AlphaFoldDB" id="A0A7W7CBN9"/>
<feature type="domain" description="ParB-like N-terminal" evidence="1">
    <location>
        <begin position="19"/>
        <end position="102"/>
    </location>
</feature>
<dbReference type="Gene3D" id="3.90.1530.10">
    <property type="entry name" value="Conserved hypothetical protein from pyrococcus furiosus pfu- 392566-001, ParB domain"/>
    <property type="match status" value="1"/>
</dbReference>
<accession>A0A7W7CBN9</accession>
<gene>
    <name evidence="2" type="ORF">HNR67_004297</name>
</gene>
<reference evidence="2 3" key="1">
    <citation type="submission" date="2020-08" db="EMBL/GenBank/DDBJ databases">
        <title>Sequencing the genomes of 1000 actinobacteria strains.</title>
        <authorList>
            <person name="Klenk H.-P."/>
        </authorList>
    </citation>
    <scope>NUCLEOTIDE SEQUENCE [LARGE SCALE GENOMIC DNA]</scope>
    <source>
        <strain evidence="2 3">DSM 44230</strain>
    </source>
</reference>
<keyword evidence="3" id="KW-1185">Reference proteome</keyword>
<evidence type="ECO:0000313" key="2">
    <source>
        <dbReference type="EMBL" id="MBB4678179.1"/>
    </source>
</evidence>